<protein>
    <recommendedName>
        <fullName evidence="3">Late embryogenesis abundant protein LEA-2 subgroup domain-containing protein</fullName>
    </recommendedName>
</protein>
<evidence type="ECO:0000256" key="1">
    <source>
        <dbReference type="SAM" id="MobiDB-lite"/>
    </source>
</evidence>
<name>A0A6A1VRH0_9ROSI</name>
<dbReference type="OrthoDB" id="1894389at2759"/>
<evidence type="ECO:0000313" key="4">
    <source>
        <dbReference type="EMBL" id="KAB1215403.1"/>
    </source>
</evidence>
<gene>
    <name evidence="4" type="ORF">CJ030_MR4G025307</name>
</gene>
<dbReference type="InterPro" id="IPR004864">
    <property type="entry name" value="LEA_2"/>
</dbReference>
<dbReference type="InterPro" id="IPR055301">
    <property type="entry name" value="Lea14-like_2"/>
</dbReference>
<dbReference type="AlphaFoldDB" id="A0A6A1VRH0"/>
<comment type="caution">
    <text evidence="4">The sequence shown here is derived from an EMBL/GenBank/DDBJ whole genome shotgun (WGS) entry which is preliminary data.</text>
</comment>
<feature type="transmembrane region" description="Helical" evidence="2">
    <location>
        <begin position="42"/>
        <end position="65"/>
    </location>
</feature>
<keyword evidence="2" id="KW-0812">Transmembrane</keyword>
<accession>A0A6A1VRH0</accession>
<evidence type="ECO:0000256" key="2">
    <source>
        <dbReference type="SAM" id="Phobius"/>
    </source>
</evidence>
<dbReference type="EMBL" id="RXIC02000022">
    <property type="protein sequence ID" value="KAB1215403.1"/>
    <property type="molecule type" value="Genomic_DNA"/>
</dbReference>
<feature type="region of interest" description="Disordered" evidence="1">
    <location>
        <begin position="1"/>
        <end position="32"/>
    </location>
</feature>
<keyword evidence="5" id="KW-1185">Reference proteome</keyword>
<keyword evidence="2" id="KW-0472">Membrane</keyword>
<keyword evidence="2" id="KW-1133">Transmembrane helix</keyword>
<reference evidence="4 5" key="1">
    <citation type="journal article" date="2019" name="Plant Biotechnol. J.">
        <title>The red bayberry genome and genetic basis of sex determination.</title>
        <authorList>
            <person name="Jia H.M."/>
            <person name="Jia H.J."/>
            <person name="Cai Q.L."/>
            <person name="Wang Y."/>
            <person name="Zhao H.B."/>
            <person name="Yang W.F."/>
            <person name="Wang G.Y."/>
            <person name="Li Y.H."/>
            <person name="Zhan D.L."/>
            <person name="Shen Y.T."/>
            <person name="Niu Q.F."/>
            <person name="Chang L."/>
            <person name="Qiu J."/>
            <person name="Zhao L."/>
            <person name="Xie H.B."/>
            <person name="Fu W.Y."/>
            <person name="Jin J."/>
            <person name="Li X.W."/>
            <person name="Jiao Y."/>
            <person name="Zhou C.C."/>
            <person name="Tu T."/>
            <person name="Chai C.Y."/>
            <person name="Gao J.L."/>
            <person name="Fan L.J."/>
            <person name="van de Weg E."/>
            <person name="Wang J.Y."/>
            <person name="Gao Z.S."/>
        </authorList>
    </citation>
    <scope>NUCLEOTIDE SEQUENCE [LARGE SCALE GENOMIC DNA]</scope>
    <source>
        <tissue evidence="4">Leaves</tissue>
    </source>
</reference>
<organism evidence="4 5">
    <name type="scientific">Morella rubra</name>
    <name type="common">Chinese bayberry</name>
    <dbReference type="NCBI Taxonomy" id="262757"/>
    <lineage>
        <taxon>Eukaryota</taxon>
        <taxon>Viridiplantae</taxon>
        <taxon>Streptophyta</taxon>
        <taxon>Embryophyta</taxon>
        <taxon>Tracheophyta</taxon>
        <taxon>Spermatophyta</taxon>
        <taxon>Magnoliopsida</taxon>
        <taxon>eudicotyledons</taxon>
        <taxon>Gunneridae</taxon>
        <taxon>Pentapetalae</taxon>
        <taxon>rosids</taxon>
        <taxon>fabids</taxon>
        <taxon>Fagales</taxon>
        <taxon>Myricaceae</taxon>
        <taxon>Morella</taxon>
    </lineage>
</organism>
<feature type="domain" description="Late embryogenesis abundant protein LEA-2 subgroup" evidence="3">
    <location>
        <begin position="97"/>
        <end position="193"/>
    </location>
</feature>
<evidence type="ECO:0000313" key="5">
    <source>
        <dbReference type="Proteomes" id="UP000516437"/>
    </source>
</evidence>
<proteinExistence type="predicted"/>
<sequence>MAERTNGQQVYPLAPAKAHPRSDEESNSLSSDELRRKKRIKLAIYIVAFAVFQVIVITAFALTVMKVKTPKVRLGTVALSNVNTDANSFDISFTTQVTIKNTNFGPYKYDATNVTFTYQGITVGQASIPKSKAGMRSTKKVSVTVNVNSNSLPTNPNLGSAGVLTLSSQAKLSGKVELIFVMKKKKSAEMNCTMTINVSTKAVQDVNCQ</sequence>
<dbReference type="PANTHER" id="PTHR31852">
    <property type="entry name" value="LATE EMBRYOGENESIS ABUNDANT (LEA) HYDROXYPROLINE-RICH GLYCOPROTEIN FAMILY"/>
    <property type="match status" value="1"/>
</dbReference>
<evidence type="ECO:0000259" key="3">
    <source>
        <dbReference type="Pfam" id="PF03168"/>
    </source>
</evidence>
<dbReference type="Pfam" id="PF03168">
    <property type="entry name" value="LEA_2"/>
    <property type="match status" value="1"/>
</dbReference>
<dbReference type="Proteomes" id="UP000516437">
    <property type="component" value="Chromosome 4"/>
</dbReference>
<dbReference type="Gene3D" id="2.60.40.1820">
    <property type="match status" value="1"/>
</dbReference>